<dbReference type="PANTHER" id="PTHR45663:SF11">
    <property type="entry name" value="GEO12009P1"/>
    <property type="match status" value="1"/>
</dbReference>
<dbReference type="CDD" id="cd02947">
    <property type="entry name" value="TRX_family"/>
    <property type="match status" value="1"/>
</dbReference>
<dbReference type="Pfam" id="PF00085">
    <property type="entry name" value="Thioredoxin"/>
    <property type="match status" value="1"/>
</dbReference>
<gene>
    <name evidence="2" type="ORF">WCY31_08190</name>
</gene>
<dbReference type="Proteomes" id="UP001447842">
    <property type="component" value="Chromosome"/>
</dbReference>
<dbReference type="SUPFAM" id="SSF52833">
    <property type="entry name" value="Thioredoxin-like"/>
    <property type="match status" value="1"/>
</dbReference>
<evidence type="ECO:0000313" key="3">
    <source>
        <dbReference type="Proteomes" id="UP001447842"/>
    </source>
</evidence>
<sequence length="147" mass="16198">MDTLKIVCPHCQSVNSVVNEVEKKEVPCSSCGKPLTDTTPVTCDAEAFKLHIAENDIPVIVDFYSPDCGPCMEMAPDFEKAASSCALEVRFLKVNTLNDAPLALQYGVNELPTTIAFSRGMEMNRFTSKLSKDQLSMWAESLIQMTL</sequence>
<dbReference type="PANTHER" id="PTHR45663">
    <property type="entry name" value="GEO12009P1"/>
    <property type="match status" value="1"/>
</dbReference>
<keyword evidence="3" id="KW-1185">Reference proteome</keyword>
<evidence type="ECO:0000313" key="2">
    <source>
        <dbReference type="EMBL" id="XAU14235.1"/>
    </source>
</evidence>
<dbReference type="InterPro" id="IPR036249">
    <property type="entry name" value="Thioredoxin-like_sf"/>
</dbReference>
<accession>A0ABZ3H6S4</accession>
<name>A0ABZ3H6S4_9BACT</name>
<dbReference type="Gene3D" id="3.40.30.10">
    <property type="entry name" value="Glutaredoxin"/>
    <property type="match status" value="1"/>
</dbReference>
<feature type="domain" description="Thioredoxin" evidence="1">
    <location>
        <begin position="29"/>
        <end position="144"/>
    </location>
</feature>
<dbReference type="InterPro" id="IPR013766">
    <property type="entry name" value="Thioredoxin_domain"/>
</dbReference>
<reference evidence="2 3" key="1">
    <citation type="submission" date="2024-03" db="EMBL/GenBank/DDBJ databases">
        <title>Sulfurimonas sp. HSL3-1.</title>
        <authorList>
            <person name="Wang S."/>
        </authorList>
    </citation>
    <scope>NUCLEOTIDE SEQUENCE [LARGE SCALE GENOMIC DNA]</scope>
    <source>
        <strain evidence="2 3">HSL3-1</strain>
    </source>
</reference>
<protein>
    <submittedName>
        <fullName evidence="2">Thioredoxin domain-containing protein</fullName>
    </submittedName>
</protein>
<dbReference type="PROSITE" id="PS51352">
    <property type="entry name" value="THIOREDOXIN_2"/>
    <property type="match status" value="1"/>
</dbReference>
<dbReference type="RefSeq" id="WP_345969313.1">
    <property type="nucleotide sequence ID" value="NZ_CP147920.1"/>
</dbReference>
<proteinExistence type="predicted"/>
<dbReference type="Gene3D" id="2.30.30.380">
    <property type="entry name" value="Zn-finger domain of Sec23/24"/>
    <property type="match status" value="1"/>
</dbReference>
<evidence type="ECO:0000259" key="1">
    <source>
        <dbReference type="PROSITE" id="PS51352"/>
    </source>
</evidence>
<dbReference type="EMBL" id="CP147920">
    <property type="protein sequence ID" value="XAU14235.1"/>
    <property type="molecule type" value="Genomic_DNA"/>
</dbReference>
<organism evidence="2 3">
    <name type="scientific">Sulfurimonas diazotrophicus</name>
    <dbReference type="NCBI Taxonomy" id="3131939"/>
    <lineage>
        <taxon>Bacteria</taxon>
        <taxon>Pseudomonadati</taxon>
        <taxon>Campylobacterota</taxon>
        <taxon>Epsilonproteobacteria</taxon>
        <taxon>Campylobacterales</taxon>
        <taxon>Sulfurimonadaceae</taxon>
        <taxon>Sulfurimonas</taxon>
    </lineage>
</organism>